<dbReference type="EMBL" id="ARYM01000004">
    <property type="protein sequence ID" value="KCZ99634.1"/>
    <property type="molecule type" value="Genomic_DNA"/>
</dbReference>
<dbReference type="eggNOG" id="COG0346">
    <property type="taxonomic scope" value="Bacteria"/>
</dbReference>
<protein>
    <submittedName>
        <fullName evidence="2">2,3-dihydroxy-p-cumate-3,4-dioxygenase (CmtC)</fullName>
    </submittedName>
</protein>
<evidence type="ECO:0000259" key="1">
    <source>
        <dbReference type="PROSITE" id="PS51819"/>
    </source>
</evidence>
<evidence type="ECO:0000313" key="2">
    <source>
        <dbReference type="EMBL" id="KCZ99634.1"/>
    </source>
</evidence>
<feature type="domain" description="VOC" evidence="1">
    <location>
        <begin position="1"/>
        <end position="59"/>
    </location>
</feature>
<name>A0A062VJ55_9PROT</name>
<comment type="caution">
    <text evidence="2">The sequence shown here is derived from an EMBL/GenBank/DDBJ whole genome shotgun (WGS) entry which is preliminary data.</text>
</comment>
<keyword evidence="2" id="KW-0223">Dioxygenase</keyword>
<proteinExistence type="predicted"/>
<dbReference type="STRING" id="1280954.HPO_04585"/>
<dbReference type="InterPro" id="IPR029068">
    <property type="entry name" value="Glyas_Bleomycin-R_OHBP_Dase"/>
</dbReference>
<keyword evidence="2" id="KW-0560">Oxidoreductase</keyword>
<evidence type="ECO:0000313" key="3">
    <source>
        <dbReference type="Proteomes" id="UP000027100"/>
    </source>
</evidence>
<dbReference type="InterPro" id="IPR004360">
    <property type="entry name" value="Glyas_Fos-R_dOase_dom"/>
</dbReference>
<dbReference type="Gene3D" id="3.10.180.10">
    <property type="entry name" value="2,3-Dihydroxybiphenyl 1,2-Dioxygenase, domain 1"/>
    <property type="match status" value="1"/>
</dbReference>
<dbReference type="InterPro" id="IPR037523">
    <property type="entry name" value="VOC_core"/>
</dbReference>
<dbReference type="PROSITE" id="PS51819">
    <property type="entry name" value="VOC"/>
    <property type="match status" value="1"/>
</dbReference>
<dbReference type="Pfam" id="PF00903">
    <property type="entry name" value="Glyoxalase"/>
    <property type="match status" value="1"/>
</dbReference>
<keyword evidence="3" id="KW-1185">Reference proteome</keyword>
<dbReference type="Proteomes" id="UP000027100">
    <property type="component" value="Unassembled WGS sequence"/>
</dbReference>
<dbReference type="PATRIC" id="fig|1280954.3.peg.932"/>
<gene>
    <name evidence="2" type="ORF">HPO_04585</name>
</gene>
<sequence length="75" mass="8533">MLHHLNFIVTDIDDIGRANVRMKPEGVPIVCGPGRPSQSESMFFYFLDPDGMTLEYRFGMEELPETGARPPRMFA</sequence>
<dbReference type="SUPFAM" id="SSF54593">
    <property type="entry name" value="Glyoxalase/Bleomycin resistance protein/Dihydroxybiphenyl dioxygenase"/>
    <property type="match status" value="1"/>
</dbReference>
<organism evidence="2 3">
    <name type="scientific">Hyphomonas polymorpha PS728</name>
    <dbReference type="NCBI Taxonomy" id="1280954"/>
    <lineage>
        <taxon>Bacteria</taxon>
        <taxon>Pseudomonadati</taxon>
        <taxon>Pseudomonadota</taxon>
        <taxon>Alphaproteobacteria</taxon>
        <taxon>Hyphomonadales</taxon>
        <taxon>Hyphomonadaceae</taxon>
        <taxon>Hyphomonas</taxon>
    </lineage>
</organism>
<accession>A0A062VJ55</accession>
<dbReference type="AlphaFoldDB" id="A0A062VJ55"/>
<reference evidence="2 3" key="1">
    <citation type="journal article" date="2014" name="Antonie Van Leeuwenhoek">
        <title>Hyphomonas beringensis sp. nov. and Hyphomonas chukchiensis sp. nov., isolated from surface seawater of the Bering Sea and Chukchi Sea.</title>
        <authorList>
            <person name="Li C."/>
            <person name="Lai Q."/>
            <person name="Li G."/>
            <person name="Dong C."/>
            <person name="Wang J."/>
            <person name="Liao Y."/>
            <person name="Shao Z."/>
        </authorList>
    </citation>
    <scope>NUCLEOTIDE SEQUENCE [LARGE SCALE GENOMIC DNA]</scope>
    <source>
        <strain evidence="2 3">PS728</strain>
    </source>
</reference>
<dbReference type="GO" id="GO:0051213">
    <property type="term" value="F:dioxygenase activity"/>
    <property type="evidence" value="ECO:0007669"/>
    <property type="project" value="UniProtKB-KW"/>
</dbReference>